<evidence type="ECO:0000313" key="2">
    <source>
        <dbReference type="Proteomes" id="UP000244201"/>
    </source>
</evidence>
<dbReference type="OrthoDB" id="8952417at2"/>
<dbReference type="KEGG" id="slk:SLUN_01535"/>
<dbReference type="Pfam" id="PF06666">
    <property type="entry name" value="DUF1173"/>
    <property type="match status" value="1"/>
</dbReference>
<dbReference type="GeneID" id="55653966"/>
<sequence length="230" mass="25124">MADARRAGLSDALYVVPPFHRDSGDRNAAALATFTAQLGRHGNAVRRGLILGEIKSVTPTPYGVRYGLAHQRTGLFASTALDERVHRSYRPAFSQAAAEHGARRVGLFLVERSPQGNLTVVDMAAMLLNRLYIPADSSHEVVMGDALADHGRAFIKPVRYDGTDAVFPDFVLSDTPHTYVEVYGIRGRESYDQRKRVKQAIYQRRGAGLIEWDVTEPLPDLSLPGPGGGA</sequence>
<keyword evidence="2" id="KW-1185">Reference proteome</keyword>
<protein>
    <submittedName>
        <fullName evidence="1">Uncharacterized protein</fullName>
    </submittedName>
</protein>
<gene>
    <name evidence="1" type="ORF">SLUN_01535</name>
</gene>
<organism evidence="1 2">
    <name type="scientific">Streptomyces lunaelactis</name>
    <dbReference type="NCBI Taxonomy" id="1535768"/>
    <lineage>
        <taxon>Bacteria</taxon>
        <taxon>Bacillati</taxon>
        <taxon>Actinomycetota</taxon>
        <taxon>Actinomycetes</taxon>
        <taxon>Kitasatosporales</taxon>
        <taxon>Streptomycetaceae</taxon>
        <taxon>Streptomyces</taxon>
    </lineage>
</organism>
<proteinExistence type="predicted"/>
<dbReference type="EMBL" id="CP026304">
    <property type="protein sequence ID" value="AVZ71128.1"/>
    <property type="molecule type" value="Genomic_DNA"/>
</dbReference>
<dbReference type="Proteomes" id="UP000244201">
    <property type="component" value="Chromosome"/>
</dbReference>
<dbReference type="RefSeq" id="WP_108146822.1">
    <property type="nucleotide sequence ID" value="NZ_CP026304.1"/>
</dbReference>
<accession>A0A2R4SWA0</accession>
<name>A0A2R4SWA0_9ACTN</name>
<dbReference type="InterPro" id="IPR009553">
    <property type="entry name" value="DUF1173"/>
</dbReference>
<dbReference type="AlphaFoldDB" id="A0A2R4SWA0"/>
<reference evidence="1 2" key="1">
    <citation type="submission" date="2018-01" db="EMBL/GenBank/DDBJ databases">
        <title>Complete genome sequence of Streptomyces lunaelactis MM109T, a Ferroverdin A producer isolated from cave moonmilk deposits.</title>
        <authorList>
            <person name="Naome A."/>
            <person name="Martinet L."/>
            <person name="Maciejewska M."/>
            <person name="Anderssen S."/>
            <person name="Adam D."/>
            <person name="Tenconi E."/>
            <person name="Deflandre B."/>
            <person name="Arguelles-Arias A."/>
            <person name="Calusinska M."/>
            <person name="Copieters W."/>
            <person name="Karim L."/>
            <person name="Hanikenne M."/>
            <person name="Baurain D."/>
            <person name="van Wezel G."/>
            <person name="Smargiasso N."/>
            <person name="de Pauw E."/>
            <person name="Delfosse P."/>
            <person name="Rigali S."/>
        </authorList>
    </citation>
    <scope>NUCLEOTIDE SEQUENCE [LARGE SCALE GENOMIC DNA]</scope>
    <source>
        <strain evidence="1 2">MM109</strain>
    </source>
</reference>
<evidence type="ECO:0000313" key="1">
    <source>
        <dbReference type="EMBL" id="AVZ71128.1"/>
    </source>
</evidence>